<protein>
    <recommendedName>
        <fullName evidence="7">HHO5-like N-terminal domain-containing protein</fullName>
    </recommendedName>
</protein>
<dbReference type="GO" id="GO:0005634">
    <property type="term" value="C:nucleus"/>
    <property type="evidence" value="ECO:0007669"/>
    <property type="project" value="UniProtKB-SubCell"/>
</dbReference>
<keyword evidence="3" id="KW-0238">DNA-binding</keyword>
<dbReference type="InterPro" id="IPR044787">
    <property type="entry name" value="HHO5-like"/>
</dbReference>
<evidence type="ECO:0000313" key="9">
    <source>
        <dbReference type="Proteomes" id="UP000834106"/>
    </source>
</evidence>
<evidence type="ECO:0000256" key="5">
    <source>
        <dbReference type="ARBA" id="ARBA00023242"/>
    </source>
</evidence>
<evidence type="ECO:0000256" key="1">
    <source>
        <dbReference type="ARBA" id="ARBA00004123"/>
    </source>
</evidence>
<gene>
    <name evidence="8" type="ORF">FPE_LOCUS24910</name>
</gene>
<sequence>MGDDSNKVFSYSDTKKISEILKEVSFIDDFSKKSSKLEFYVHALELEMTKIDAFKRELPHSMSLLKDAIERLKEEGLQWKGKDVEPVIDKKNWMSSAQLWSTPVHYGNNFDIRNQDSILHQKLCSELFHRNLVDCTSAAVGALATPKQIREHMKVDGLTNDEVKSHLQKYRLHIRKLPTSSTDVSSCSRLTQDPCKAIVAQSGSPQSPLHPGGSPKGLSATDRGSMEEEDDKSESHSWKGLLHKPVDEQ</sequence>
<keyword evidence="5" id="KW-0539">Nucleus</keyword>
<evidence type="ECO:0000256" key="3">
    <source>
        <dbReference type="ARBA" id="ARBA00023125"/>
    </source>
</evidence>
<proteinExistence type="predicted"/>
<dbReference type="EMBL" id="OU503050">
    <property type="protein sequence ID" value="CAI9777480.1"/>
    <property type="molecule type" value="Genomic_DNA"/>
</dbReference>
<keyword evidence="9" id="KW-1185">Reference proteome</keyword>
<dbReference type="InterPro" id="IPR009057">
    <property type="entry name" value="Homeodomain-like_sf"/>
</dbReference>
<dbReference type="SUPFAM" id="SSF46689">
    <property type="entry name" value="Homeodomain-like"/>
    <property type="match status" value="1"/>
</dbReference>
<comment type="subcellular location">
    <subcellularLocation>
        <location evidence="1">Nucleus</location>
    </subcellularLocation>
</comment>
<reference evidence="8" key="1">
    <citation type="submission" date="2023-05" db="EMBL/GenBank/DDBJ databases">
        <authorList>
            <person name="Huff M."/>
        </authorList>
    </citation>
    <scope>NUCLEOTIDE SEQUENCE</scope>
</reference>
<dbReference type="PANTHER" id="PTHR31003">
    <property type="entry name" value="MYB FAMILY TRANSCRIPTION FACTOR"/>
    <property type="match status" value="1"/>
</dbReference>
<name>A0AAD2A204_9LAMI</name>
<dbReference type="NCBIfam" id="TIGR01557">
    <property type="entry name" value="myb_SHAQKYF"/>
    <property type="match status" value="1"/>
</dbReference>
<accession>A0AAD2A204</accession>
<evidence type="ECO:0000256" key="6">
    <source>
        <dbReference type="SAM" id="MobiDB-lite"/>
    </source>
</evidence>
<evidence type="ECO:0000259" key="7">
    <source>
        <dbReference type="Pfam" id="PF26575"/>
    </source>
</evidence>
<keyword evidence="4" id="KW-0804">Transcription</keyword>
<organism evidence="8 9">
    <name type="scientific">Fraxinus pennsylvanica</name>
    <dbReference type="NCBI Taxonomy" id="56036"/>
    <lineage>
        <taxon>Eukaryota</taxon>
        <taxon>Viridiplantae</taxon>
        <taxon>Streptophyta</taxon>
        <taxon>Embryophyta</taxon>
        <taxon>Tracheophyta</taxon>
        <taxon>Spermatophyta</taxon>
        <taxon>Magnoliopsida</taxon>
        <taxon>eudicotyledons</taxon>
        <taxon>Gunneridae</taxon>
        <taxon>Pentapetalae</taxon>
        <taxon>asterids</taxon>
        <taxon>lamiids</taxon>
        <taxon>Lamiales</taxon>
        <taxon>Oleaceae</taxon>
        <taxon>Oleeae</taxon>
        <taxon>Fraxinus</taxon>
    </lineage>
</organism>
<evidence type="ECO:0000256" key="2">
    <source>
        <dbReference type="ARBA" id="ARBA00023015"/>
    </source>
</evidence>
<dbReference type="Pfam" id="PF26575">
    <property type="entry name" value="HHO5_N"/>
    <property type="match status" value="1"/>
</dbReference>
<feature type="region of interest" description="Disordered" evidence="6">
    <location>
        <begin position="200"/>
        <end position="249"/>
    </location>
</feature>
<dbReference type="InterPro" id="IPR006447">
    <property type="entry name" value="Myb_dom_plants"/>
</dbReference>
<dbReference type="Proteomes" id="UP000834106">
    <property type="component" value="Chromosome 15"/>
</dbReference>
<dbReference type="InterPro" id="IPR058673">
    <property type="entry name" value="HHO5-like_N"/>
</dbReference>
<dbReference type="Gene3D" id="1.10.10.60">
    <property type="entry name" value="Homeodomain-like"/>
    <property type="match status" value="1"/>
</dbReference>
<dbReference type="GO" id="GO:0003677">
    <property type="term" value="F:DNA binding"/>
    <property type="evidence" value="ECO:0007669"/>
    <property type="project" value="UniProtKB-KW"/>
</dbReference>
<evidence type="ECO:0000313" key="8">
    <source>
        <dbReference type="EMBL" id="CAI9777480.1"/>
    </source>
</evidence>
<keyword evidence="2" id="KW-0805">Transcription regulation</keyword>
<feature type="domain" description="HHO5-like N-terminal" evidence="7">
    <location>
        <begin position="14"/>
        <end position="75"/>
    </location>
</feature>
<dbReference type="AlphaFoldDB" id="A0AAD2A204"/>
<dbReference type="PANTHER" id="PTHR31003:SF22">
    <property type="entry name" value="TRANSCRIPTION FACTOR HHO5"/>
    <property type="match status" value="1"/>
</dbReference>
<dbReference type="GO" id="GO:0003700">
    <property type="term" value="F:DNA-binding transcription factor activity"/>
    <property type="evidence" value="ECO:0007669"/>
    <property type="project" value="InterPro"/>
</dbReference>
<evidence type="ECO:0000256" key="4">
    <source>
        <dbReference type="ARBA" id="ARBA00023163"/>
    </source>
</evidence>